<organism evidence="2 3">
    <name type="scientific">Polaromonas jejuensis</name>
    <dbReference type="NCBI Taxonomy" id="457502"/>
    <lineage>
        <taxon>Bacteria</taxon>
        <taxon>Pseudomonadati</taxon>
        <taxon>Pseudomonadota</taxon>
        <taxon>Betaproteobacteria</taxon>
        <taxon>Burkholderiales</taxon>
        <taxon>Comamonadaceae</taxon>
        <taxon>Polaromonas</taxon>
    </lineage>
</organism>
<dbReference type="Pfam" id="PF00149">
    <property type="entry name" value="Metallophos"/>
    <property type="match status" value="1"/>
</dbReference>
<name>A0ABW0Q862_9BURK</name>
<evidence type="ECO:0000313" key="3">
    <source>
        <dbReference type="Proteomes" id="UP001596084"/>
    </source>
</evidence>
<sequence length="301" mass="32680">MNHSGNTRRDFIRLVAAGGGVVYLSGLPGHALAAAGKAAAYDDFHFVQLSDTHWGYSGPANPDAANTLRKAVAAVNALAEPPDFIVFTGDLTHTTDDPAERRRRLAGFRDIAAGLKVKTVRFLAGEHDAALDAGAAYKEFFGDTFYAFDHKGVHFIAIDNVSDPGGSIGQEQLAWLQQDLSRQARDARIVVLTHRPLFDLAPKWDWATRDGAKAIELLMPYTNVVVFYGHIHQENHHMTGHIAHHSAKSLIFALPAPGSQDKRTPLDWDPAAPGKGLGFREVEAEARPVAYAIQEFSAQGA</sequence>
<accession>A0ABW0Q862</accession>
<protein>
    <submittedName>
        <fullName evidence="2">Metallophosphoesterase family protein</fullName>
        <ecNumber evidence="2">3.1.-.-</ecNumber>
    </submittedName>
</protein>
<keyword evidence="2" id="KW-0378">Hydrolase</keyword>
<dbReference type="EMBL" id="JBHSMX010000012">
    <property type="protein sequence ID" value="MFC5520878.1"/>
    <property type="molecule type" value="Genomic_DNA"/>
</dbReference>
<dbReference type="RefSeq" id="WP_068833707.1">
    <property type="nucleotide sequence ID" value="NZ_JBHSMX010000012.1"/>
</dbReference>
<dbReference type="PROSITE" id="PS51318">
    <property type="entry name" value="TAT"/>
    <property type="match status" value="1"/>
</dbReference>
<dbReference type="Gene3D" id="3.60.21.10">
    <property type="match status" value="1"/>
</dbReference>
<dbReference type="InterPro" id="IPR029052">
    <property type="entry name" value="Metallo-depent_PP-like"/>
</dbReference>
<proteinExistence type="predicted"/>
<evidence type="ECO:0000259" key="1">
    <source>
        <dbReference type="Pfam" id="PF00149"/>
    </source>
</evidence>
<dbReference type="PANTHER" id="PTHR43143:SF6">
    <property type="entry name" value="BLL3016 PROTEIN"/>
    <property type="match status" value="1"/>
</dbReference>
<dbReference type="PANTHER" id="PTHR43143">
    <property type="entry name" value="METALLOPHOSPHOESTERASE, CALCINEURIN SUPERFAMILY"/>
    <property type="match status" value="1"/>
</dbReference>
<feature type="domain" description="Calcineurin-like phosphoesterase" evidence="1">
    <location>
        <begin position="45"/>
        <end position="233"/>
    </location>
</feature>
<reference evidence="3" key="1">
    <citation type="journal article" date="2019" name="Int. J. Syst. Evol. Microbiol.">
        <title>The Global Catalogue of Microorganisms (GCM) 10K type strain sequencing project: providing services to taxonomists for standard genome sequencing and annotation.</title>
        <authorList>
            <consortium name="The Broad Institute Genomics Platform"/>
            <consortium name="The Broad Institute Genome Sequencing Center for Infectious Disease"/>
            <person name="Wu L."/>
            <person name="Ma J."/>
        </authorList>
    </citation>
    <scope>NUCLEOTIDE SEQUENCE [LARGE SCALE GENOMIC DNA]</scope>
    <source>
        <strain evidence="3">CGMCC 4.7277</strain>
    </source>
</reference>
<dbReference type="Proteomes" id="UP001596084">
    <property type="component" value="Unassembled WGS sequence"/>
</dbReference>
<comment type="caution">
    <text evidence="2">The sequence shown here is derived from an EMBL/GenBank/DDBJ whole genome shotgun (WGS) entry which is preliminary data.</text>
</comment>
<evidence type="ECO:0000313" key="2">
    <source>
        <dbReference type="EMBL" id="MFC5520878.1"/>
    </source>
</evidence>
<keyword evidence="3" id="KW-1185">Reference proteome</keyword>
<dbReference type="InterPro" id="IPR004843">
    <property type="entry name" value="Calcineurin-like_PHP"/>
</dbReference>
<dbReference type="GO" id="GO:0016787">
    <property type="term" value="F:hydrolase activity"/>
    <property type="evidence" value="ECO:0007669"/>
    <property type="project" value="UniProtKB-KW"/>
</dbReference>
<dbReference type="InterPro" id="IPR006311">
    <property type="entry name" value="TAT_signal"/>
</dbReference>
<gene>
    <name evidence="2" type="ORF">ACFPP7_08100</name>
</gene>
<dbReference type="SUPFAM" id="SSF56300">
    <property type="entry name" value="Metallo-dependent phosphatases"/>
    <property type="match status" value="1"/>
</dbReference>
<dbReference type="InterPro" id="IPR051918">
    <property type="entry name" value="STPP_CPPED1"/>
</dbReference>
<dbReference type="EC" id="3.1.-.-" evidence="2"/>